<protein>
    <submittedName>
        <fullName evidence="1">Transcriptional regulator CsgD for 2nd curli operon</fullName>
    </submittedName>
</protein>
<accession>A0A2X3ERL3</accession>
<evidence type="ECO:0000313" key="1">
    <source>
        <dbReference type="EMBL" id="SQC14929.1"/>
    </source>
</evidence>
<dbReference type="EMBL" id="UAWN01000012">
    <property type="protein sequence ID" value="SQC14929.1"/>
    <property type="molecule type" value="Genomic_DNA"/>
</dbReference>
<name>A0A2X3ERL3_KLEPN</name>
<gene>
    <name evidence="1" type="ORF">NCTC9128_03031</name>
</gene>
<proteinExistence type="predicted"/>
<dbReference type="Proteomes" id="UP000251088">
    <property type="component" value="Unassembled WGS sequence"/>
</dbReference>
<sequence>MINLNGNSSSSRQVTFITHPSIQSKAFASYLSETLMAPVGFTKY</sequence>
<evidence type="ECO:0000313" key="2">
    <source>
        <dbReference type="Proteomes" id="UP000251088"/>
    </source>
</evidence>
<dbReference type="AlphaFoldDB" id="A0A2X3ERL3"/>
<organism evidence="1 2">
    <name type="scientific">Klebsiella pneumoniae</name>
    <dbReference type="NCBI Taxonomy" id="573"/>
    <lineage>
        <taxon>Bacteria</taxon>
        <taxon>Pseudomonadati</taxon>
        <taxon>Pseudomonadota</taxon>
        <taxon>Gammaproteobacteria</taxon>
        <taxon>Enterobacterales</taxon>
        <taxon>Enterobacteriaceae</taxon>
        <taxon>Klebsiella/Raoultella group</taxon>
        <taxon>Klebsiella</taxon>
        <taxon>Klebsiella pneumoniae complex</taxon>
    </lineage>
</organism>
<reference evidence="1 2" key="1">
    <citation type="submission" date="2018-06" db="EMBL/GenBank/DDBJ databases">
        <authorList>
            <consortium name="Pathogen Informatics"/>
            <person name="Doyle S."/>
        </authorList>
    </citation>
    <scope>NUCLEOTIDE SEQUENCE [LARGE SCALE GENOMIC DNA]</scope>
    <source>
        <strain evidence="1 2">NCTC9128</strain>
    </source>
</reference>